<dbReference type="AlphaFoldDB" id="A0A6M3JKZ3"/>
<protein>
    <submittedName>
        <fullName evidence="1">Uncharacterized protein</fullName>
    </submittedName>
</protein>
<accession>A0A6M3JKZ3</accession>
<organism evidence="1">
    <name type="scientific">viral metagenome</name>
    <dbReference type="NCBI Taxonomy" id="1070528"/>
    <lineage>
        <taxon>unclassified sequences</taxon>
        <taxon>metagenomes</taxon>
        <taxon>organismal metagenomes</taxon>
    </lineage>
</organism>
<proteinExistence type="predicted"/>
<gene>
    <name evidence="1" type="ORF">MM415A03524_0004</name>
</gene>
<evidence type="ECO:0000313" key="1">
    <source>
        <dbReference type="EMBL" id="QJA70879.1"/>
    </source>
</evidence>
<name>A0A6M3JKZ3_9ZZZZ</name>
<reference evidence="1" key="1">
    <citation type="submission" date="2020-03" db="EMBL/GenBank/DDBJ databases">
        <title>The deep terrestrial virosphere.</title>
        <authorList>
            <person name="Holmfeldt K."/>
            <person name="Nilsson E."/>
            <person name="Simone D."/>
            <person name="Lopez-Fernandez M."/>
            <person name="Wu X."/>
            <person name="de Brujin I."/>
            <person name="Lundin D."/>
            <person name="Andersson A."/>
            <person name="Bertilsson S."/>
            <person name="Dopson M."/>
        </authorList>
    </citation>
    <scope>NUCLEOTIDE SEQUENCE</scope>
    <source>
        <strain evidence="1">MM415A03524</strain>
    </source>
</reference>
<dbReference type="EMBL" id="MT141828">
    <property type="protein sequence ID" value="QJA70879.1"/>
    <property type="molecule type" value="Genomic_DNA"/>
</dbReference>
<sequence>MKKFLRINVLMMAMVMLLLMYGAACEDYFLNSYKTLAISKQTYDTTLSVLGDLYKQGKLTVDQKDKSIELGRIYKEAHNVATLALFAYDASKNTTDKEAFEAAMSVAAKRLTEFLTFVQPLMKGGK</sequence>